<dbReference type="InterPro" id="IPR006410">
    <property type="entry name" value="CHP01519_PLAF7"/>
</dbReference>
<dbReference type="NCBIfam" id="TIGR01519">
    <property type="entry name" value="plasmod_dom_1"/>
    <property type="match status" value="1"/>
</dbReference>
<protein>
    <submittedName>
        <fullName evidence="2">Uncharacterized protein</fullName>
    </submittedName>
</protein>
<reference evidence="2 3" key="1">
    <citation type="submission" date="2013-02" db="EMBL/GenBank/DDBJ databases">
        <title>The Genome Annotation of Plasmodium falciparum Vietnam Oak-Knoll (FVO).</title>
        <authorList>
            <consortium name="The Broad Institute Genome Sequencing Platform"/>
            <consortium name="The Broad Institute Genome Sequencing Center for Infectious Disease"/>
            <person name="Neafsey D."/>
            <person name="Hoffman S."/>
            <person name="Volkman S."/>
            <person name="Rosenthal P."/>
            <person name="Walker B."/>
            <person name="Young S.K."/>
            <person name="Zeng Q."/>
            <person name="Gargeya S."/>
            <person name="Fitzgerald M."/>
            <person name="Haas B."/>
            <person name="Abouelleil A."/>
            <person name="Allen A.W."/>
            <person name="Alvarado L."/>
            <person name="Arachchi H.M."/>
            <person name="Berlin A.M."/>
            <person name="Chapman S.B."/>
            <person name="Gainer-Dewar J."/>
            <person name="Goldberg J."/>
            <person name="Griggs A."/>
            <person name="Gujja S."/>
            <person name="Hansen M."/>
            <person name="Howarth C."/>
            <person name="Imamovic A."/>
            <person name="Ireland A."/>
            <person name="Larimer J."/>
            <person name="McCowan C."/>
            <person name="Murphy C."/>
            <person name="Pearson M."/>
            <person name="Poon T.W."/>
            <person name="Priest M."/>
            <person name="Roberts A."/>
            <person name="Saif S."/>
            <person name="Shea T."/>
            <person name="Sisk P."/>
            <person name="Sykes S."/>
            <person name="Wortman J."/>
            <person name="Nusbaum C."/>
            <person name="Birren B."/>
        </authorList>
    </citation>
    <scope>NUCLEOTIDE SEQUENCE [LARGE SCALE GENOMIC DNA]</scope>
    <source>
        <strain evidence="3">Vietnam Oak-Knoll (FVO)</strain>
    </source>
</reference>
<feature type="region of interest" description="Disordered" evidence="1">
    <location>
        <begin position="68"/>
        <end position="108"/>
    </location>
</feature>
<evidence type="ECO:0000313" key="3">
    <source>
        <dbReference type="Proteomes" id="UP000030690"/>
    </source>
</evidence>
<evidence type="ECO:0000313" key="2">
    <source>
        <dbReference type="EMBL" id="ETW17277.1"/>
    </source>
</evidence>
<dbReference type="Proteomes" id="UP000030690">
    <property type="component" value="Unassembled WGS sequence"/>
</dbReference>
<reference evidence="2 3" key="2">
    <citation type="submission" date="2013-02" db="EMBL/GenBank/DDBJ databases">
        <title>The Genome Sequence of Plasmodium falciparum Vietnam Oak-Knoll (FVO).</title>
        <authorList>
            <consortium name="The Broad Institute Genome Sequencing Platform"/>
            <consortium name="The Broad Institute Genome Sequencing Center for Infectious Disease"/>
            <person name="Neafsey D."/>
            <person name="Cheeseman I."/>
            <person name="Volkman S."/>
            <person name="Adams J."/>
            <person name="Walker B."/>
            <person name="Young S.K."/>
            <person name="Zeng Q."/>
            <person name="Gargeya S."/>
            <person name="Fitzgerald M."/>
            <person name="Haas B."/>
            <person name="Abouelleil A."/>
            <person name="Alvarado L."/>
            <person name="Arachchi H.M."/>
            <person name="Berlin A.M."/>
            <person name="Chapman S.B."/>
            <person name="Dewar J."/>
            <person name="Goldberg J."/>
            <person name="Griggs A."/>
            <person name="Gujja S."/>
            <person name="Hansen M."/>
            <person name="Howarth C."/>
            <person name="Imamovic A."/>
            <person name="Larimer J."/>
            <person name="McCowan C."/>
            <person name="Murphy C."/>
            <person name="Neiman D."/>
            <person name="Pearson M."/>
            <person name="Priest M."/>
            <person name="Roberts A."/>
            <person name="Saif S."/>
            <person name="Shea T."/>
            <person name="Sisk P."/>
            <person name="Sykes S."/>
            <person name="Wortman J."/>
            <person name="Nusbaum C."/>
            <person name="Birren B."/>
        </authorList>
    </citation>
    <scope>NUCLEOTIDE SEQUENCE [LARGE SCALE GENOMIC DNA]</scope>
    <source>
        <strain evidence="3">Vietnam Oak-Knoll (FVO)</strain>
    </source>
</reference>
<proteinExistence type="predicted"/>
<sequence length="206" mass="24762">MSRVLNFFKNLLLIYISNCLLYINNKHLLSIMHYEMYNTKLVSNLIIKRRLSETLMYNKRSQLKVSNINNYNDDHEENKNSLTEKKEMLKTSNRNENNRKSKKRRNYDVTKKKETLEDLLKEYDEEMKEIKKKKKKSFFKRAKLVLEALDNIFIDKVTDTNIHEEYSELEEEVFENAIILSSSSMIFAIPIFSYICKRINFFDSPQ</sequence>
<dbReference type="Pfam" id="PF09715">
    <property type="entry name" value="Plasmod_dom_1"/>
    <property type="match status" value="1"/>
</dbReference>
<evidence type="ECO:0000256" key="1">
    <source>
        <dbReference type="SAM" id="MobiDB-lite"/>
    </source>
</evidence>
<organism evidence="2 3">
    <name type="scientific">Plasmodium falciparum Vietnam Oak-Knoll</name>
    <name type="common">FVO</name>
    <dbReference type="NCBI Taxonomy" id="1036723"/>
    <lineage>
        <taxon>Eukaryota</taxon>
        <taxon>Sar</taxon>
        <taxon>Alveolata</taxon>
        <taxon>Apicomplexa</taxon>
        <taxon>Aconoidasida</taxon>
        <taxon>Haemosporida</taxon>
        <taxon>Plasmodiidae</taxon>
        <taxon>Plasmodium</taxon>
        <taxon>Plasmodium (Laverania)</taxon>
    </lineage>
</organism>
<name>A0A024V3Z8_PLAFA</name>
<dbReference type="AlphaFoldDB" id="A0A024V3Z8"/>
<accession>A0A024V3Z8</accession>
<feature type="compositionally biased region" description="Basic and acidic residues" evidence="1">
    <location>
        <begin position="72"/>
        <end position="89"/>
    </location>
</feature>
<gene>
    <name evidence="2" type="ORF">PFFVO_03821</name>
</gene>
<dbReference type="EMBL" id="KI925132">
    <property type="protein sequence ID" value="ETW17277.1"/>
    <property type="molecule type" value="Genomic_DNA"/>
</dbReference>